<evidence type="ECO:0000256" key="10">
    <source>
        <dbReference type="ARBA" id="ARBA00022989"/>
    </source>
</evidence>
<dbReference type="PRINTS" id="PR01437">
    <property type="entry name" value="NUOXDRDTASE4"/>
</dbReference>
<evidence type="ECO:0000256" key="8">
    <source>
        <dbReference type="ARBA" id="ARBA00022967"/>
    </source>
</evidence>
<proteinExistence type="inferred from homology"/>
<dbReference type="GeneID" id="7324001"/>
<dbReference type="GO" id="GO:0008137">
    <property type="term" value="F:NADH dehydrogenase (ubiquinone) activity"/>
    <property type="evidence" value="ECO:0007669"/>
    <property type="project" value="UniProtKB-UniRule"/>
</dbReference>
<evidence type="ECO:0000313" key="19">
    <source>
        <dbReference type="EMBL" id="BAH10456.1"/>
    </source>
</evidence>
<comment type="catalytic activity">
    <reaction evidence="15 16">
        <text>a ubiquinone + NADH + 5 H(+)(in) = a ubiquinol + NAD(+) + 4 H(+)(out)</text>
        <dbReference type="Rhea" id="RHEA:29091"/>
        <dbReference type="Rhea" id="RHEA-COMP:9565"/>
        <dbReference type="Rhea" id="RHEA-COMP:9566"/>
        <dbReference type="ChEBI" id="CHEBI:15378"/>
        <dbReference type="ChEBI" id="CHEBI:16389"/>
        <dbReference type="ChEBI" id="CHEBI:17976"/>
        <dbReference type="ChEBI" id="CHEBI:57540"/>
        <dbReference type="ChEBI" id="CHEBI:57945"/>
        <dbReference type="EC" id="7.1.1.2"/>
    </reaction>
</comment>
<keyword evidence="13 16" id="KW-0496">Mitochondrion</keyword>
<feature type="transmembrane region" description="Helical" evidence="16">
    <location>
        <begin position="351"/>
        <end position="370"/>
    </location>
</feature>
<evidence type="ECO:0000256" key="5">
    <source>
        <dbReference type="ARBA" id="ARBA00022448"/>
    </source>
</evidence>
<dbReference type="PANTHER" id="PTHR43507:SF20">
    <property type="entry name" value="NADH-UBIQUINONE OXIDOREDUCTASE CHAIN 4"/>
    <property type="match status" value="1"/>
</dbReference>
<dbReference type="AlphaFoldDB" id="B7ZHT5"/>
<name>B7ZHT5_PERJA</name>
<keyword evidence="12 16" id="KW-0830">Ubiquinone</keyword>
<keyword evidence="8" id="KW-1278">Translocase</keyword>
<feature type="transmembrane region" description="Helical" evidence="16">
    <location>
        <begin position="229"/>
        <end position="248"/>
    </location>
</feature>
<evidence type="ECO:0000256" key="13">
    <source>
        <dbReference type="ARBA" id="ARBA00023128"/>
    </source>
</evidence>
<sequence length="460" mass="51090">MLKIIVPTLMLLPVTWLTPKKWLWPTTLLHSLLIATASLYWLKCTSGTGWATVNFLLATDPLSTPLLVLSCWLLPLMILASQNHVAPEPVTRQRIYISLLTSLQLALIMAFSATELLLFFVMFEATLIPTLILITRWGNQTERLHAGTYFLFYTLAGSLPLLVALLHLYASTDTLSLLTLQHSEPLHLSTVEDKFWWAGCMLAFLVKMPLYGVHLWLPKAHVEAPVAGSMILAAVLLKLGGYGMMRMLMMLDPLTKELSYPFLILALWGIIMTGSICLRQTDLKSLIAYSSVSHMGLVVAGILTQTPWGFTGALILMIAHGLTSSALFCLANTNYERTHSRTMVLARGLQAILPLMTAWWFISSLANLALPPLPNLMGEIMIITSLINWSSWTIALTGAGMLITAGYSLYMFLMTQRGKTPTHLVAIEPTHSREHLLVALHLLPLLLLILKPELIWGWAA</sequence>
<comment type="subcellular location">
    <subcellularLocation>
        <location evidence="1 16">Mitochondrion membrane</location>
        <topology evidence="1 16">Multi-pass membrane protein</topology>
    </subcellularLocation>
</comment>
<dbReference type="Pfam" id="PF00361">
    <property type="entry name" value="Proton_antipo_M"/>
    <property type="match status" value="1"/>
</dbReference>
<evidence type="ECO:0000256" key="2">
    <source>
        <dbReference type="ARBA" id="ARBA00009025"/>
    </source>
</evidence>
<feature type="transmembrane region" description="Helical" evidence="16">
    <location>
        <begin position="150"/>
        <end position="170"/>
    </location>
</feature>
<evidence type="ECO:0000256" key="15">
    <source>
        <dbReference type="ARBA" id="ARBA00049551"/>
    </source>
</evidence>
<evidence type="ECO:0000256" key="11">
    <source>
        <dbReference type="ARBA" id="ARBA00023027"/>
    </source>
</evidence>
<feature type="transmembrane region" description="Helical" evidence="16">
    <location>
        <begin position="117"/>
        <end position="138"/>
    </location>
</feature>
<feature type="transmembrane region" description="Helical" evidence="16">
    <location>
        <begin position="436"/>
        <end position="459"/>
    </location>
</feature>
<evidence type="ECO:0000256" key="16">
    <source>
        <dbReference type="RuleBase" id="RU003297"/>
    </source>
</evidence>
<accession>B7ZHT5</accession>
<dbReference type="InterPro" id="IPR000260">
    <property type="entry name" value="NADH4_N"/>
</dbReference>
<evidence type="ECO:0000256" key="12">
    <source>
        <dbReference type="ARBA" id="ARBA00023075"/>
    </source>
</evidence>
<evidence type="ECO:0000256" key="14">
    <source>
        <dbReference type="ARBA" id="ARBA00023136"/>
    </source>
</evidence>
<dbReference type="GO" id="GO:0031966">
    <property type="term" value="C:mitochondrial membrane"/>
    <property type="evidence" value="ECO:0007669"/>
    <property type="project" value="UniProtKB-SubCell"/>
</dbReference>
<comment type="similarity">
    <text evidence="2 16">Belongs to the complex I subunit 4 family.</text>
</comment>
<feature type="transmembrane region" description="Helical" evidence="16">
    <location>
        <begin position="286"/>
        <end position="304"/>
    </location>
</feature>
<evidence type="ECO:0000256" key="6">
    <source>
        <dbReference type="ARBA" id="ARBA00022660"/>
    </source>
</evidence>
<evidence type="ECO:0000256" key="1">
    <source>
        <dbReference type="ARBA" id="ARBA00004225"/>
    </source>
</evidence>
<feature type="transmembrane region" description="Helical" evidence="16">
    <location>
        <begin position="260"/>
        <end position="279"/>
    </location>
</feature>
<dbReference type="NCBIfam" id="TIGR01972">
    <property type="entry name" value="NDH_I_M"/>
    <property type="match status" value="1"/>
</dbReference>
<evidence type="ECO:0000256" key="3">
    <source>
        <dbReference type="ARBA" id="ARBA00012944"/>
    </source>
</evidence>
<feature type="transmembrane region" description="Helical" evidence="16">
    <location>
        <begin position="195"/>
        <end position="217"/>
    </location>
</feature>
<feature type="transmembrane region" description="Helical" evidence="16">
    <location>
        <begin position="62"/>
        <end position="81"/>
    </location>
</feature>
<evidence type="ECO:0000259" key="17">
    <source>
        <dbReference type="Pfam" id="PF00361"/>
    </source>
</evidence>
<evidence type="ECO:0000256" key="9">
    <source>
        <dbReference type="ARBA" id="ARBA00022982"/>
    </source>
</evidence>
<feature type="domain" description="NADH:quinone oxidoreductase/Mrp antiporter transmembrane" evidence="17">
    <location>
        <begin position="113"/>
        <end position="400"/>
    </location>
</feature>
<geneLocation type="mitochondrion" evidence="19"/>
<comment type="function">
    <text evidence="16">Core subunit of the mitochondrial membrane respiratory chain NADH dehydrogenase (Complex I) which catalyzes electron transfer from NADH through the respiratory chain, using ubiquinone as an electron acceptor. Essential for the catalytic activity and assembly of complex I.</text>
</comment>
<evidence type="ECO:0000256" key="7">
    <source>
        <dbReference type="ARBA" id="ARBA00022692"/>
    </source>
</evidence>
<dbReference type="GO" id="GO:0003954">
    <property type="term" value="F:NADH dehydrogenase activity"/>
    <property type="evidence" value="ECO:0007669"/>
    <property type="project" value="TreeGrafter"/>
</dbReference>
<protein>
    <recommendedName>
        <fullName evidence="4 16">NADH-ubiquinone oxidoreductase chain 4</fullName>
        <ecNumber evidence="3 16">7.1.1.2</ecNumber>
    </recommendedName>
</protein>
<evidence type="ECO:0000256" key="4">
    <source>
        <dbReference type="ARBA" id="ARBA00021006"/>
    </source>
</evidence>
<dbReference type="InterPro" id="IPR001750">
    <property type="entry name" value="ND/Mrp_TM"/>
</dbReference>
<dbReference type="CTD" id="4538"/>
<evidence type="ECO:0000259" key="18">
    <source>
        <dbReference type="Pfam" id="PF01059"/>
    </source>
</evidence>
<keyword evidence="5 16" id="KW-0813">Transport</keyword>
<dbReference type="InterPro" id="IPR003918">
    <property type="entry name" value="NADH_UbQ_OxRdtase"/>
</dbReference>
<dbReference type="Pfam" id="PF01059">
    <property type="entry name" value="Oxidored_q5_N"/>
    <property type="match status" value="1"/>
</dbReference>
<keyword evidence="11 16" id="KW-0520">NAD</keyword>
<keyword evidence="9 16" id="KW-0249">Electron transport</keyword>
<dbReference type="RefSeq" id="YP_002519608.1">
    <property type="nucleotide sequence ID" value="NC_011932.1"/>
</dbReference>
<reference evidence="19" key="1">
    <citation type="journal article" date="2009" name="Mol. Phylogenet. Evol.">
        <title>Unique patterns of pelvic fin evolution: a case study of balistoid fishes (Pisces: Tetraodontiformes) based on whole mitochondrial genome sequences.</title>
        <authorList>
            <person name="Yamanoue Y."/>
            <person name="Miya M."/>
            <person name="Matsuura K."/>
            <person name="Sakai H."/>
            <person name="Katoh M."/>
            <person name="Nishida M."/>
        </authorList>
    </citation>
    <scope>NUCLEOTIDE SEQUENCE</scope>
    <source>
        <tissue evidence="19">Muscle</tissue>
    </source>
</reference>
<gene>
    <name evidence="19" type="primary">ND4</name>
</gene>
<feature type="transmembrane region" description="Helical" evidence="16">
    <location>
        <begin position="310"/>
        <end position="330"/>
    </location>
</feature>
<keyword evidence="10 16" id="KW-1133">Transmembrane helix</keyword>
<feature type="transmembrane region" description="Helical" evidence="16">
    <location>
        <begin position="390"/>
        <end position="415"/>
    </location>
</feature>
<dbReference type="GO" id="GO:0015990">
    <property type="term" value="P:electron transport coupled proton transport"/>
    <property type="evidence" value="ECO:0007669"/>
    <property type="project" value="TreeGrafter"/>
</dbReference>
<feature type="transmembrane region" description="Helical" evidence="16">
    <location>
        <begin position="21"/>
        <end position="42"/>
    </location>
</feature>
<dbReference type="GO" id="GO:0042773">
    <property type="term" value="P:ATP synthesis coupled electron transport"/>
    <property type="evidence" value="ECO:0007669"/>
    <property type="project" value="InterPro"/>
</dbReference>
<dbReference type="InterPro" id="IPR010227">
    <property type="entry name" value="NADH_Q_OxRdtase_chainM/4"/>
</dbReference>
<dbReference type="EC" id="7.1.1.2" evidence="3 16"/>
<keyword evidence="6 16" id="KW-0679">Respiratory chain</keyword>
<keyword evidence="7 16" id="KW-0812">Transmembrane</keyword>
<dbReference type="GO" id="GO:0048039">
    <property type="term" value="F:ubiquinone binding"/>
    <property type="evidence" value="ECO:0007669"/>
    <property type="project" value="TreeGrafter"/>
</dbReference>
<organism evidence="19">
    <name type="scientific">Pervagor janthinosoma</name>
    <name type="common">Blackbar filefish</name>
    <name type="synonym">Monacanthus janthinosoma</name>
    <dbReference type="NCBI Taxonomy" id="392925"/>
    <lineage>
        <taxon>Eukaryota</taxon>
        <taxon>Metazoa</taxon>
        <taxon>Chordata</taxon>
        <taxon>Craniata</taxon>
        <taxon>Vertebrata</taxon>
        <taxon>Euteleostomi</taxon>
        <taxon>Actinopterygii</taxon>
        <taxon>Neopterygii</taxon>
        <taxon>Teleostei</taxon>
        <taxon>Neoteleostei</taxon>
        <taxon>Acanthomorphata</taxon>
        <taxon>Eupercaria</taxon>
        <taxon>Tetraodontiformes</taxon>
        <taxon>Monacanthidae</taxon>
        <taxon>Pervagor</taxon>
    </lineage>
</organism>
<keyword evidence="14 16" id="KW-0472">Membrane</keyword>
<dbReference type="PANTHER" id="PTHR43507">
    <property type="entry name" value="NADH-UBIQUINONE OXIDOREDUCTASE CHAIN 4"/>
    <property type="match status" value="1"/>
</dbReference>
<dbReference type="EMBL" id="AP009224">
    <property type="protein sequence ID" value="BAH10456.1"/>
    <property type="molecule type" value="Genomic_DNA"/>
</dbReference>
<feature type="domain" description="NADH:ubiquinone oxidoreductase chain 4 N-terminal" evidence="18">
    <location>
        <begin position="1"/>
        <end position="110"/>
    </location>
</feature>